<name>A0A0P9ETY5_9ARCH</name>
<evidence type="ECO:0000256" key="7">
    <source>
        <dbReference type="ARBA" id="ARBA00074706"/>
    </source>
</evidence>
<keyword evidence="4 8" id="KW-0408">Iron</keyword>
<dbReference type="AlphaFoldDB" id="A0A0P9ETY5"/>
<evidence type="ECO:0000313" key="10">
    <source>
        <dbReference type="EMBL" id="KPV47611.1"/>
    </source>
</evidence>
<evidence type="ECO:0000256" key="1">
    <source>
        <dbReference type="ARBA" id="ARBA00022723"/>
    </source>
</evidence>
<accession>A0A0P9ETY5</accession>
<dbReference type="GO" id="GO:0051539">
    <property type="term" value="F:4 iron, 4 sulfur cluster binding"/>
    <property type="evidence" value="ECO:0007669"/>
    <property type="project" value="TreeGrafter"/>
</dbReference>
<dbReference type="GO" id="GO:0046872">
    <property type="term" value="F:metal ion binding"/>
    <property type="evidence" value="ECO:0007669"/>
    <property type="project" value="UniProtKB-KW"/>
</dbReference>
<proteinExistence type="inferred from homology"/>
<dbReference type="PANTHER" id="PTHR42961:SF2">
    <property type="entry name" value="IRON-SULFUR PROTEIN NUBPL"/>
    <property type="match status" value="1"/>
</dbReference>
<evidence type="ECO:0000256" key="8">
    <source>
        <dbReference type="HAMAP-Rule" id="MF_02040"/>
    </source>
</evidence>
<dbReference type="GO" id="GO:0005524">
    <property type="term" value="F:ATP binding"/>
    <property type="evidence" value="ECO:0007669"/>
    <property type="project" value="UniProtKB-UniRule"/>
</dbReference>
<reference evidence="10 11" key="1">
    <citation type="submission" date="2015-09" db="EMBL/GenBank/DDBJ databases">
        <title>Draft genome sequence of Acidiplasma aeolicum DSM 18409.</title>
        <authorList>
            <person name="Hemp J."/>
        </authorList>
    </citation>
    <scope>NUCLEOTIDE SEQUENCE [LARGE SCALE GENOMIC DNA]</scope>
    <source>
        <strain evidence="10 11">V</strain>
    </source>
</reference>
<dbReference type="GO" id="GO:0140663">
    <property type="term" value="F:ATP-dependent FeS chaperone activity"/>
    <property type="evidence" value="ECO:0007669"/>
    <property type="project" value="InterPro"/>
</dbReference>
<dbReference type="PATRIC" id="fig|507754.4.peg.578"/>
<dbReference type="InterPro" id="IPR019591">
    <property type="entry name" value="Mrp/NBP35_ATP-bd"/>
</dbReference>
<keyword evidence="8" id="KW-0378">Hydrolase</keyword>
<dbReference type="Gene3D" id="3.40.50.300">
    <property type="entry name" value="P-loop containing nucleotide triphosphate hydrolases"/>
    <property type="match status" value="1"/>
</dbReference>
<dbReference type="PANTHER" id="PTHR42961">
    <property type="entry name" value="IRON-SULFUR PROTEIN NUBPL"/>
    <property type="match status" value="1"/>
</dbReference>
<dbReference type="GO" id="GO:0016887">
    <property type="term" value="F:ATP hydrolysis activity"/>
    <property type="evidence" value="ECO:0007669"/>
    <property type="project" value="UniProtKB-UniRule"/>
</dbReference>
<dbReference type="SUPFAM" id="SSF52540">
    <property type="entry name" value="P-loop containing nucleoside triphosphate hydrolases"/>
    <property type="match status" value="1"/>
</dbReference>
<dbReference type="EMBL" id="LJCQ01000029">
    <property type="protein sequence ID" value="KPV47611.1"/>
    <property type="molecule type" value="Genomic_DNA"/>
</dbReference>
<feature type="binding site" evidence="8">
    <location>
        <begin position="36"/>
        <end position="43"/>
    </location>
    <ligand>
        <name>ATP</name>
        <dbReference type="ChEBI" id="CHEBI:30616"/>
    </ligand>
</feature>
<evidence type="ECO:0000256" key="5">
    <source>
        <dbReference type="ARBA" id="ARBA00023014"/>
    </source>
</evidence>
<dbReference type="HAMAP" id="MF_02040">
    <property type="entry name" value="Mrp_NBP35"/>
    <property type="match status" value="1"/>
</dbReference>
<feature type="region of interest" description="Disordered" evidence="9">
    <location>
        <begin position="1"/>
        <end position="20"/>
    </location>
</feature>
<evidence type="ECO:0000256" key="6">
    <source>
        <dbReference type="ARBA" id="ARBA00058094"/>
    </source>
</evidence>
<dbReference type="GO" id="GO:0016226">
    <property type="term" value="P:iron-sulfur cluster assembly"/>
    <property type="evidence" value="ECO:0007669"/>
    <property type="project" value="InterPro"/>
</dbReference>
<comment type="function">
    <text evidence="6 8">Binds and transfers iron-sulfur (Fe-S) clusters to target apoproteins. Can hydrolyze ATP.</text>
</comment>
<keyword evidence="5 8" id="KW-0411">Iron-sulfur</keyword>
<comment type="subunit">
    <text evidence="8">Homodimer.</text>
</comment>
<evidence type="ECO:0000313" key="11">
    <source>
        <dbReference type="Proteomes" id="UP000050515"/>
    </source>
</evidence>
<dbReference type="GeneID" id="84221817"/>
<gene>
    <name evidence="10" type="ORF">SE19_00325</name>
</gene>
<evidence type="ECO:0000256" key="2">
    <source>
        <dbReference type="ARBA" id="ARBA00022741"/>
    </source>
</evidence>
<dbReference type="RefSeq" id="WP_048101866.1">
    <property type="nucleotide sequence ID" value="NZ_JBBYJF010000009.1"/>
</dbReference>
<dbReference type="Proteomes" id="UP000050515">
    <property type="component" value="Unassembled WGS sequence"/>
</dbReference>
<dbReference type="InterPro" id="IPR044304">
    <property type="entry name" value="NUBPL-like"/>
</dbReference>
<comment type="caution">
    <text evidence="10">The sequence shown here is derived from an EMBL/GenBank/DDBJ whole genome shotgun (WGS) entry which is preliminary data.</text>
</comment>
<keyword evidence="2 8" id="KW-0547">Nucleotide-binding</keyword>
<comment type="similarity">
    <text evidence="8">Belongs to the Mrp/NBP35 ATP-binding proteins family.</text>
</comment>
<dbReference type="CDD" id="cd02037">
    <property type="entry name" value="Mrp_NBP35"/>
    <property type="match status" value="1"/>
</dbReference>
<evidence type="ECO:0000256" key="3">
    <source>
        <dbReference type="ARBA" id="ARBA00022840"/>
    </source>
</evidence>
<sequence length="278" mass="30219">MTGNIKINEPPPRPQIGPPGKSLKYNVKHTILVMSGKGGVGKSTFSTNLAVTLASQGLKVGLLDADISGPDDAKILGIENEKIYGDENGKILPVETKYGVNVISMAMTLPTFDTPVIWRGSIRHKALQQFLEDVKWDGRDLLVIDLPPGTGDEPLSICQMIPNADGIIIVITPQDVALLDAKKAINFARKVNIPILGIVENMSGFICPHCGYETDIFKKGGAEKIAQEYNIPYLGNIPLMPEIVEDSDAGIPAVSKNEKLMEFFKKVSENLLKNLKND</sequence>
<keyword evidence="3 8" id="KW-0067">ATP-binding</keyword>
<organism evidence="10 11">
    <name type="scientific">Acidiplasma aeolicum</name>
    <dbReference type="NCBI Taxonomy" id="507754"/>
    <lineage>
        <taxon>Archaea</taxon>
        <taxon>Methanobacteriati</taxon>
        <taxon>Thermoplasmatota</taxon>
        <taxon>Thermoplasmata</taxon>
        <taxon>Thermoplasmatales</taxon>
        <taxon>Ferroplasmaceae</taxon>
        <taxon>Acidiplasma</taxon>
    </lineage>
</organism>
<dbReference type="Pfam" id="PF10609">
    <property type="entry name" value="ParA"/>
    <property type="match status" value="1"/>
</dbReference>
<dbReference type="InterPro" id="IPR027417">
    <property type="entry name" value="P-loop_NTPase"/>
</dbReference>
<evidence type="ECO:0000256" key="4">
    <source>
        <dbReference type="ARBA" id="ARBA00023004"/>
    </source>
</evidence>
<keyword evidence="1 8" id="KW-0479">Metal-binding</keyword>
<dbReference type="InterPro" id="IPR033756">
    <property type="entry name" value="YlxH/NBP35"/>
</dbReference>
<evidence type="ECO:0000256" key="9">
    <source>
        <dbReference type="SAM" id="MobiDB-lite"/>
    </source>
</evidence>
<protein>
    <recommendedName>
        <fullName evidence="7 8">Iron-sulfur cluster carrier protein</fullName>
    </recommendedName>
</protein>
<dbReference type="FunFam" id="3.40.50.300:FF:001119">
    <property type="entry name" value="Iron-sulfur cluster carrier protein"/>
    <property type="match status" value="1"/>
</dbReference>